<keyword evidence="1" id="KW-0812">Transmembrane</keyword>
<reference evidence="2 3" key="1">
    <citation type="submission" date="2017-05" db="EMBL/GenBank/DDBJ databases">
        <title>Vagococcus spp. assemblies.</title>
        <authorList>
            <person name="Gulvik C.A."/>
        </authorList>
    </citation>
    <scope>NUCLEOTIDE SEQUENCE [LARGE SCALE GENOMIC DNA]</scope>
    <source>
        <strain evidence="2 3">LMG 24798</strain>
    </source>
</reference>
<protein>
    <submittedName>
        <fullName evidence="2">Uncharacterized protein</fullName>
    </submittedName>
</protein>
<dbReference type="Proteomes" id="UP000286773">
    <property type="component" value="Unassembled WGS sequence"/>
</dbReference>
<dbReference type="EMBL" id="NGKC01000002">
    <property type="protein sequence ID" value="RSU13836.1"/>
    <property type="molecule type" value="Genomic_DNA"/>
</dbReference>
<dbReference type="AlphaFoldDB" id="A0A430B0L3"/>
<feature type="transmembrane region" description="Helical" evidence="1">
    <location>
        <begin position="20"/>
        <end position="40"/>
    </location>
</feature>
<accession>A0A430B0L3</accession>
<gene>
    <name evidence="2" type="ORF">CBF27_02750</name>
</gene>
<evidence type="ECO:0000256" key="1">
    <source>
        <dbReference type="SAM" id="Phobius"/>
    </source>
</evidence>
<evidence type="ECO:0000313" key="2">
    <source>
        <dbReference type="EMBL" id="RSU13836.1"/>
    </source>
</evidence>
<evidence type="ECO:0000313" key="3">
    <source>
        <dbReference type="Proteomes" id="UP000286773"/>
    </source>
</evidence>
<organism evidence="2 3">
    <name type="scientific">Vagococcus acidifermentans</name>
    <dbReference type="NCBI Taxonomy" id="564710"/>
    <lineage>
        <taxon>Bacteria</taxon>
        <taxon>Bacillati</taxon>
        <taxon>Bacillota</taxon>
        <taxon>Bacilli</taxon>
        <taxon>Lactobacillales</taxon>
        <taxon>Enterococcaceae</taxon>
        <taxon>Vagococcus</taxon>
    </lineage>
</organism>
<comment type="caution">
    <text evidence="2">The sequence shown here is derived from an EMBL/GenBank/DDBJ whole genome shotgun (WGS) entry which is preliminary data.</text>
</comment>
<sequence length="80" mass="9232">MYLRHVVLKLNEEVITKLPCAAIISSVYALSFLRVLFLCVSTERTVEKVAMIMREDADDADGWLRKEGFFRLVSKKKLIL</sequence>
<name>A0A430B0L3_9ENTE</name>
<keyword evidence="1" id="KW-0472">Membrane</keyword>
<keyword evidence="1" id="KW-1133">Transmembrane helix</keyword>
<proteinExistence type="predicted"/>
<keyword evidence="3" id="KW-1185">Reference proteome</keyword>